<dbReference type="PANTHER" id="PTHR12231:SF253">
    <property type="entry name" value="DPR-INTERACTING PROTEIN ETA, ISOFORM B-RELATED"/>
    <property type="match status" value="1"/>
</dbReference>
<dbReference type="InterPro" id="IPR051170">
    <property type="entry name" value="Neural/epithelial_adhesion"/>
</dbReference>
<dbReference type="EMBL" id="UYJE01004299">
    <property type="protein sequence ID" value="VDI26902.1"/>
    <property type="molecule type" value="Genomic_DNA"/>
</dbReference>
<dbReference type="InterPro" id="IPR003599">
    <property type="entry name" value="Ig_sub"/>
</dbReference>
<dbReference type="SMART" id="SM00409">
    <property type="entry name" value="IG"/>
    <property type="match status" value="1"/>
</dbReference>
<dbReference type="SUPFAM" id="SSF48726">
    <property type="entry name" value="Immunoglobulin"/>
    <property type="match status" value="1"/>
</dbReference>
<evidence type="ECO:0000256" key="2">
    <source>
        <dbReference type="ARBA" id="ARBA00022737"/>
    </source>
</evidence>
<evidence type="ECO:0000259" key="5">
    <source>
        <dbReference type="PROSITE" id="PS50835"/>
    </source>
</evidence>
<evidence type="ECO:0000313" key="6">
    <source>
        <dbReference type="EMBL" id="VDI26902.1"/>
    </source>
</evidence>
<reference evidence="6" key="1">
    <citation type="submission" date="2018-11" db="EMBL/GenBank/DDBJ databases">
        <authorList>
            <person name="Alioto T."/>
            <person name="Alioto T."/>
        </authorList>
    </citation>
    <scope>NUCLEOTIDE SEQUENCE</scope>
</reference>
<dbReference type="SMART" id="SM00408">
    <property type="entry name" value="IGc2"/>
    <property type="match status" value="1"/>
</dbReference>
<keyword evidence="2" id="KW-0677">Repeat</keyword>
<dbReference type="InterPro" id="IPR007110">
    <property type="entry name" value="Ig-like_dom"/>
</dbReference>
<dbReference type="GO" id="GO:0043005">
    <property type="term" value="C:neuron projection"/>
    <property type="evidence" value="ECO:0007669"/>
    <property type="project" value="TreeGrafter"/>
</dbReference>
<dbReference type="AlphaFoldDB" id="A0A8B6DZH3"/>
<accession>A0A8B6DZH3</accession>
<sequence>MASQSTTVNTEIYFYRLVALLMEVPPEVIRKYISTNILLNGEKFQEYLEKNKHTLFHLYESMNCCMCVKNGKRNLSKTLSKDQFRILFKSYHDRQDNSHKKYSGERLVQTCICHHVPIQDIDVSVLDITLANAILTKCENIPHERGVYNWLEQIVKVRNALFHLTDVRSIDDNKYKYYWNFISGSVDGLSNLVGKYYNESVKNKVNEIKKKFVISGSEYMEERLCREYWRDKCVKFELNHRKDLCKYEELLESITEGNASYEMPETCRDVMQKIDCLCSVVDDIIVNVCGNATVRTVIESTHLNNSDTDGSKTVPVFMQIQVPSDWDTAKLVDSIEVMCAQYTSDMPVKITSFSTEDVEILAEIWKLIMTKAGSLQKEIRRFIHELVTLSGIRAQNEQLDIKIIMDEEETKRAFPGLHQLFPDVQGPTAHLGQMQNDFETNFHIEHPDSEDSNSIHIESPAYLNEDKTKEEQQNSKYTLETIDVEQTIAEDTEMEMPDRIPINEPASRETSNDQNADTVFYKRTTQENSSNQLETYSTKRQNINNHKEERRVSLDLKTGEIPVDSEIMKTSEKKQKPTIAGNKPEFAAEIINTTGKLNETVQLICRTENVKQRVEWYFNGQLIYDSDPTYYRVVNHTDGTRILRISKLQDRHNGVYMCEASNEFGSTNMKAYITVLGNPFAGNKRAAPSEDPVGRQIFQIDRRIELSALPVINRGVLIERNNIIYLLSKKKLFKYHIIDCKHSGIDLQSDSHDLAVINASTIAVTVPDTNRIELYNIKDRENKDVMYVKTDFWCYAISATTSDYVVVCMNSKNKGLKFINIRDNQSIEHMQNVKVHQKDGLFFSSPYLYYTNYTNKYIACYNDDRQLHFTFEDKPFPYPPIGMTMIDKDTLYIVCETSDSIWHVSLTSKRHKAMESGFESVIKPCVVLISESTRKLFILDNINNLFVYEQIQSTK</sequence>
<dbReference type="SUPFAM" id="SSF101898">
    <property type="entry name" value="NHL repeat"/>
    <property type="match status" value="1"/>
</dbReference>
<dbReference type="PANTHER" id="PTHR12231">
    <property type="entry name" value="CTX-RELATED TYPE I TRANSMEMBRANE PROTEIN"/>
    <property type="match status" value="1"/>
</dbReference>
<keyword evidence="7" id="KW-1185">Reference proteome</keyword>
<gene>
    <name evidence="6" type="ORF">MGAL_10B026701</name>
</gene>
<evidence type="ECO:0000256" key="3">
    <source>
        <dbReference type="ARBA" id="ARBA00023157"/>
    </source>
</evidence>
<organism evidence="6 7">
    <name type="scientific">Mytilus galloprovincialis</name>
    <name type="common">Mediterranean mussel</name>
    <dbReference type="NCBI Taxonomy" id="29158"/>
    <lineage>
        <taxon>Eukaryota</taxon>
        <taxon>Metazoa</taxon>
        <taxon>Spiralia</taxon>
        <taxon>Lophotrochozoa</taxon>
        <taxon>Mollusca</taxon>
        <taxon>Bivalvia</taxon>
        <taxon>Autobranchia</taxon>
        <taxon>Pteriomorphia</taxon>
        <taxon>Mytilida</taxon>
        <taxon>Mytiloidea</taxon>
        <taxon>Mytilidae</taxon>
        <taxon>Mytilinae</taxon>
        <taxon>Mytilus</taxon>
    </lineage>
</organism>
<dbReference type="Pfam" id="PF13927">
    <property type="entry name" value="Ig_3"/>
    <property type="match status" value="1"/>
</dbReference>
<evidence type="ECO:0000313" key="7">
    <source>
        <dbReference type="Proteomes" id="UP000596742"/>
    </source>
</evidence>
<dbReference type="InterPro" id="IPR036179">
    <property type="entry name" value="Ig-like_dom_sf"/>
</dbReference>
<dbReference type="Proteomes" id="UP000596742">
    <property type="component" value="Unassembled WGS sequence"/>
</dbReference>
<evidence type="ECO:0000256" key="1">
    <source>
        <dbReference type="ARBA" id="ARBA00022729"/>
    </source>
</evidence>
<dbReference type="PROSITE" id="PS50835">
    <property type="entry name" value="IG_LIKE"/>
    <property type="match status" value="1"/>
</dbReference>
<protein>
    <recommendedName>
        <fullName evidence="5">Ig-like domain-containing protein</fullName>
    </recommendedName>
</protein>
<dbReference type="Gene3D" id="2.60.40.10">
    <property type="entry name" value="Immunoglobulins"/>
    <property type="match status" value="1"/>
</dbReference>
<dbReference type="OrthoDB" id="6098641at2759"/>
<comment type="caution">
    <text evidence="6">The sequence shown here is derived from an EMBL/GenBank/DDBJ whole genome shotgun (WGS) entry which is preliminary data.</text>
</comment>
<name>A0A8B6DZH3_MYTGA</name>
<dbReference type="InterPro" id="IPR003598">
    <property type="entry name" value="Ig_sub2"/>
</dbReference>
<dbReference type="InterPro" id="IPR013783">
    <property type="entry name" value="Ig-like_fold"/>
</dbReference>
<keyword evidence="3" id="KW-1015">Disulfide bond</keyword>
<keyword evidence="1" id="KW-0732">Signal</keyword>
<feature type="domain" description="Ig-like" evidence="5">
    <location>
        <begin position="584"/>
        <end position="674"/>
    </location>
</feature>
<evidence type="ECO:0000256" key="4">
    <source>
        <dbReference type="ARBA" id="ARBA00023319"/>
    </source>
</evidence>
<keyword evidence="4" id="KW-0393">Immunoglobulin domain</keyword>
<proteinExistence type="predicted"/>